<evidence type="ECO:0000313" key="3">
    <source>
        <dbReference type="Proteomes" id="UP000002724"/>
    </source>
</evidence>
<dbReference type="EMBL" id="CP001110">
    <property type="protein sequence ID" value="ACF43036.1"/>
    <property type="molecule type" value="Genomic_DNA"/>
</dbReference>
<dbReference type="PANTHER" id="PTHR40396">
    <property type="entry name" value="ATPASE-LIKE PROTEIN"/>
    <property type="match status" value="1"/>
</dbReference>
<dbReference type="GO" id="GO:0005524">
    <property type="term" value="F:ATP binding"/>
    <property type="evidence" value="ECO:0007669"/>
    <property type="project" value="InterPro"/>
</dbReference>
<sequence length="417" mass="47133">MLVEFRVSNFRSIREELRLSLVANTDNEHSETHLICSGSKSTPSLLKSAVIYGANASGKSNIINALAFMKGVVAESATQIKEGQKFHFQPFKLDGISSSKPSEFEVTFIIDGIRYQYGFSLLSERITSEWLLVYKTSKPQIWFDRRYNSKIKEDEYTFSTFLVGEKKLWQKSTRSNALFLSKAVDLNSSALRPVFLWIVQQLNIIGAGEQPMIEFSTVLAQQPEGNKKLLDFLNAADFSISELSLEMRKTRELSLKIEGEKPPVHQVLDSEALMPVFLHKGAEGAAKFEIHDESTGTQRMFAFAGPILDVLQNGSVLIVDELDGSLHTKIVRFLLNVINSSISNTNGAQLIFTTHDTSIMDVKLFRRDQIWFVEKDQSHATHLYPLTDFRPRKNEALEKGYLVGRYGAIPFINDVMF</sequence>
<evidence type="ECO:0000259" key="1">
    <source>
        <dbReference type="Pfam" id="PF13304"/>
    </source>
</evidence>
<dbReference type="Gene3D" id="3.40.50.300">
    <property type="entry name" value="P-loop containing nucleotide triphosphate hydrolases"/>
    <property type="match status" value="1"/>
</dbReference>
<dbReference type="KEGG" id="pph:Ppha_0741"/>
<dbReference type="OrthoDB" id="9809324at2"/>
<dbReference type="InterPro" id="IPR003959">
    <property type="entry name" value="ATPase_AAA_core"/>
</dbReference>
<dbReference type="InterPro" id="IPR027417">
    <property type="entry name" value="P-loop_NTPase"/>
</dbReference>
<feature type="domain" description="ATPase AAA-type core" evidence="1">
    <location>
        <begin position="49"/>
        <end position="361"/>
    </location>
</feature>
<dbReference type="AlphaFoldDB" id="B4SE45"/>
<dbReference type="SUPFAM" id="SSF52540">
    <property type="entry name" value="P-loop containing nucleoside triphosphate hydrolases"/>
    <property type="match status" value="1"/>
</dbReference>
<dbReference type="STRING" id="324925.Ppha_0741"/>
<dbReference type="Proteomes" id="UP000002724">
    <property type="component" value="Chromosome"/>
</dbReference>
<accession>B4SE45</accession>
<dbReference type="RefSeq" id="WP_012507531.1">
    <property type="nucleotide sequence ID" value="NC_011060.1"/>
</dbReference>
<dbReference type="PANTHER" id="PTHR40396:SF1">
    <property type="entry name" value="ATPASE AAA-TYPE CORE DOMAIN-CONTAINING PROTEIN"/>
    <property type="match status" value="1"/>
</dbReference>
<keyword evidence="3" id="KW-1185">Reference proteome</keyword>
<dbReference type="HOGENOM" id="CLU_046693_2_0_10"/>
<dbReference type="Pfam" id="PF13304">
    <property type="entry name" value="AAA_21"/>
    <property type="match status" value="1"/>
</dbReference>
<dbReference type="GO" id="GO:0016887">
    <property type="term" value="F:ATP hydrolysis activity"/>
    <property type="evidence" value="ECO:0007669"/>
    <property type="project" value="InterPro"/>
</dbReference>
<protein>
    <submittedName>
        <fullName evidence="2">Putative phage resistance protein</fullName>
    </submittedName>
</protein>
<proteinExistence type="predicted"/>
<reference evidence="2 3" key="1">
    <citation type="submission" date="2008-06" db="EMBL/GenBank/DDBJ databases">
        <title>Complete sequence of Pelodictyon phaeoclathratiforme BU-1.</title>
        <authorList>
            <consortium name="US DOE Joint Genome Institute"/>
            <person name="Lucas S."/>
            <person name="Copeland A."/>
            <person name="Lapidus A."/>
            <person name="Glavina del Rio T."/>
            <person name="Dalin E."/>
            <person name="Tice H."/>
            <person name="Bruce D."/>
            <person name="Goodwin L."/>
            <person name="Pitluck S."/>
            <person name="Schmutz J."/>
            <person name="Larimer F."/>
            <person name="Land M."/>
            <person name="Hauser L."/>
            <person name="Kyrpides N."/>
            <person name="Mikhailova N."/>
            <person name="Liu Z."/>
            <person name="Li T."/>
            <person name="Zhao F."/>
            <person name="Overmann J."/>
            <person name="Bryant D.A."/>
            <person name="Richardson P."/>
        </authorList>
    </citation>
    <scope>NUCLEOTIDE SEQUENCE [LARGE SCALE GENOMIC DNA]</scope>
    <source>
        <strain evidence="3">DSM 5477 / BU-1</strain>
    </source>
</reference>
<name>B4SE45_PELPB</name>
<organism evidence="2 3">
    <name type="scientific">Pelodictyon phaeoclathratiforme (strain DSM 5477 / BU-1)</name>
    <dbReference type="NCBI Taxonomy" id="324925"/>
    <lineage>
        <taxon>Bacteria</taxon>
        <taxon>Pseudomonadati</taxon>
        <taxon>Chlorobiota</taxon>
        <taxon>Chlorobiia</taxon>
        <taxon>Chlorobiales</taxon>
        <taxon>Chlorobiaceae</taxon>
        <taxon>Chlorobium/Pelodictyon group</taxon>
        <taxon>Pelodictyon</taxon>
    </lineage>
</organism>
<evidence type="ECO:0000313" key="2">
    <source>
        <dbReference type="EMBL" id="ACF43036.1"/>
    </source>
</evidence>
<dbReference type="eggNOG" id="COG1106">
    <property type="taxonomic scope" value="Bacteria"/>
</dbReference>
<gene>
    <name evidence="2" type="ordered locus">Ppha_0741</name>
</gene>